<organism evidence="3 4">
    <name type="scientific">Cuscuta campestris</name>
    <dbReference type="NCBI Taxonomy" id="132261"/>
    <lineage>
        <taxon>Eukaryota</taxon>
        <taxon>Viridiplantae</taxon>
        <taxon>Streptophyta</taxon>
        <taxon>Embryophyta</taxon>
        <taxon>Tracheophyta</taxon>
        <taxon>Spermatophyta</taxon>
        <taxon>Magnoliopsida</taxon>
        <taxon>eudicotyledons</taxon>
        <taxon>Gunneridae</taxon>
        <taxon>Pentapetalae</taxon>
        <taxon>asterids</taxon>
        <taxon>lamiids</taxon>
        <taxon>Solanales</taxon>
        <taxon>Convolvulaceae</taxon>
        <taxon>Cuscuteae</taxon>
        <taxon>Cuscuta</taxon>
        <taxon>Cuscuta subgen. Grammica</taxon>
        <taxon>Cuscuta sect. Cleistogrammica</taxon>
    </lineage>
</organism>
<dbReference type="Pfam" id="PF08284">
    <property type="entry name" value="RVP_2"/>
    <property type="match status" value="1"/>
</dbReference>
<dbReference type="CDD" id="cd00303">
    <property type="entry name" value="retropepsin_like"/>
    <property type="match status" value="1"/>
</dbReference>
<feature type="region of interest" description="Disordered" evidence="1">
    <location>
        <begin position="210"/>
        <end position="235"/>
    </location>
</feature>
<dbReference type="SUPFAM" id="SSF50630">
    <property type="entry name" value="Acid proteases"/>
    <property type="match status" value="1"/>
</dbReference>
<evidence type="ECO:0000313" key="4">
    <source>
        <dbReference type="Proteomes" id="UP000595140"/>
    </source>
</evidence>
<sequence>MQTDGVPRVERNDNEDSDVRTARDEEARTVDAQGVRWGDQQFSCSDKKKNKRTLFSIFASLAATGAACVPLSLSTSPSGVRRHSKPSLPQYIRIIGAFVANMSSDLANIPDQLATLDAQFKDLQDAIADNAKQLQQEFEIRLASQATRLDDQYARHITGSNEEILISLFHAALQHHLQQEITMLKPTMLSASFAMARELEERHAALVQSFQQRPPFSHSGGMRRGPPKGDDDSTPLTAEDLVVTADISSLNNFAGLQPPQSLRLMGRAGTQDARVLIDGGSTHNFIHPEVVAKLQLPITVVPPFRVYVGNGDAMPCMSQCVGVCLLMQTHLFLVDLFVLQIHGQDLVLGVQWLQQLSKVAQDFAQLTLEFTWEGNLVQLRGGTTPKQVFFSMFKALSTGQQVVAYYEMLPLLLDSHAKPGG</sequence>
<keyword evidence="2" id="KW-1133">Transmembrane helix</keyword>
<keyword evidence="2" id="KW-0472">Membrane</keyword>
<feature type="compositionally biased region" description="Basic and acidic residues" evidence="1">
    <location>
        <begin position="7"/>
        <end position="29"/>
    </location>
</feature>
<reference evidence="3 4" key="1">
    <citation type="submission" date="2018-04" db="EMBL/GenBank/DDBJ databases">
        <authorList>
            <person name="Vogel A."/>
        </authorList>
    </citation>
    <scope>NUCLEOTIDE SEQUENCE [LARGE SCALE GENOMIC DNA]</scope>
</reference>
<dbReference type="Gene3D" id="2.40.70.10">
    <property type="entry name" value="Acid Proteases"/>
    <property type="match status" value="1"/>
</dbReference>
<keyword evidence="2" id="KW-0812">Transmembrane</keyword>
<feature type="region of interest" description="Disordered" evidence="1">
    <location>
        <begin position="1"/>
        <end position="31"/>
    </location>
</feature>
<evidence type="ECO:0000256" key="2">
    <source>
        <dbReference type="SAM" id="Phobius"/>
    </source>
</evidence>
<evidence type="ECO:0008006" key="5">
    <source>
        <dbReference type="Google" id="ProtNLM"/>
    </source>
</evidence>
<dbReference type="Proteomes" id="UP000595140">
    <property type="component" value="Unassembled WGS sequence"/>
</dbReference>
<name>A0A484LGP4_9ASTE</name>
<dbReference type="AlphaFoldDB" id="A0A484LGP4"/>
<gene>
    <name evidence="3" type="ORF">CCAM_LOCUS17296</name>
</gene>
<dbReference type="InterPro" id="IPR021109">
    <property type="entry name" value="Peptidase_aspartic_dom_sf"/>
</dbReference>
<evidence type="ECO:0000256" key="1">
    <source>
        <dbReference type="SAM" id="MobiDB-lite"/>
    </source>
</evidence>
<dbReference type="OrthoDB" id="1933597at2759"/>
<proteinExistence type="predicted"/>
<keyword evidence="4" id="KW-1185">Reference proteome</keyword>
<dbReference type="EMBL" id="OOIL02001451">
    <property type="protein sequence ID" value="VFQ75520.1"/>
    <property type="molecule type" value="Genomic_DNA"/>
</dbReference>
<evidence type="ECO:0000313" key="3">
    <source>
        <dbReference type="EMBL" id="VFQ75520.1"/>
    </source>
</evidence>
<accession>A0A484LGP4</accession>
<protein>
    <recommendedName>
        <fullName evidence="5">Retrotransposon gag domain-containing protein</fullName>
    </recommendedName>
</protein>
<feature type="transmembrane region" description="Helical" evidence="2">
    <location>
        <begin position="54"/>
        <end position="73"/>
    </location>
</feature>